<feature type="compositionally biased region" description="Basic and acidic residues" evidence="1">
    <location>
        <begin position="131"/>
        <end position="144"/>
    </location>
</feature>
<keyword evidence="3" id="KW-1185">Reference proteome</keyword>
<evidence type="ECO:0000313" key="2">
    <source>
        <dbReference type="EMBL" id="KAK3266565.1"/>
    </source>
</evidence>
<evidence type="ECO:0000313" key="3">
    <source>
        <dbReference type="Proteomes" id="UP001190700"/>
    </source>
</evidence>
<feature type="region of interest" description="Disordered" evidence="1">
    <location>
        <begin position="283"/>
        <end position="321"/>
    </location>
</feature>
<organism evidence="2 3">
    <name type="scientific">Cymbomonas tetramitiformis</name>
    <dbReference type="NCBI Taxonomy" id="36881"/>
    <lineage>
        <taxon>Eukaryota</taxon>
        <taxon>Viridiplantae</taxon>
        <taxon>Chlorophyta</taxon>
        <taxon>Pyramimonadophyceae</taxon>
        <taxon>Pyramimonadales</taxon>
        <taxon>Pyramimonadaceae</taxon>
        <taxon>Cymbomonas</taxon>
    </lineage>
</organism>
<feature type="region of interest" description="Disordered" evidence="1">
    <location>
        <begin position="228"/>
        <end position="259"/>
    </location>
</feature>
<feature type="compositionally biased region" description="Basic and acidic residues" evidence="1">
    <location>
        <begin position="246"/>
        <end position="259"/>
    </location>
</feature>
<sequence length="321" mass="36721">MLSLLEKRTEEGRRAWLKQQHVAQSKLQIAELAEWGAHSSLKLFHEKQKTINDLDARWRELTRHKSPPAHIKPPPPSPPPVVRIPRVEPSSRLWKRLGIKLQNKGEPVGEGAQGGATAEHRLFPEVEESEDGRPKDRSDLDKTYKLVAQLSRKGPHREEGRVPGTAARPREPTLNSKSVLRQYRHEESRAEPQSLEKLQLAGISEESRMEPQESLSETQELLQQTRPHMVHNKRPAKPAKIVASHQKQDDRPDNERVSLILDDRDAERIKKMQLALSREALAEEQIKKKRPGQPVPEPIQEPKVQTRSWADNYGTLETNLL</sequence>
<reference evidence="2 3" key="1">
    <citation type="journal article" date="2015" name="Genome Biol. Evol.">
        <title>Comparative Genomics of a Bacterivorous Green Alga Reveals Evolutionary Causalities and Consequences of Phago-Mixotrophic Mode of Nutrition.</title>
        <authorList>
            <person name="Burns J.A."/>
            <person name="Paasch A."/>
            <person name="Narechania A."/>
            <person name="Kim E."/>
        </authorList>
    </citation>
    <scope>NUCLEOTIDE SEQUENCE [LARGE SCALE GENOMIC DNA]</scope>
    <source>
        <strain evidence="2 3">PLY_AMNH</strain>
    </source>
</reference>
<feature type="region of interest" description="Disordered" evidence="1">
    <location>
        <begin position="102"/>
        <end position="194"/>
    </location>
</feature>
<dbReference type="AlphaFoldDB" id="A0AAE0FVU9"/>
<dbReference type="EMBL" id="LGRX02012973">
    <property type="protein sequence ID" value="KAK3266565.1"/>
    <property type="molecule type" value="Genomic_DNA"/>
</dbReference>
<name>A0AAE0FVU9_9CHLO</name>
<dbReference type="Proteomes" id="UP001190700">
    <property type="component" value="Unassembled WGS sequence"/>
</dbReference>
<gene>
    <name evidence="2" type="ORF">CYMTET_24808</name>
</gene>
<feature type="compositionally biased region" description="Polar residues" evidence="1">
    <location>
        <begin position="303"/>
        <end position="321"/>
    </location>
</feature>
<accession>A0AAE0FVU9</accession>
<evidence type="ECO:0000256" key="1">
    <source>
        <dbReference type="SAM" id="MobiDB-lite"/>
    </source>
</evidence>
<proteinExistence type="predicted"/>
<comment type="caution">
    <text evidence="2">The sequence shown here is derived from an EMBL/GenBank/DDBJ whole genome shotgun (WGS) entry which is preliminary data.</text>
</comment>
<protein>
    <submittedName>
        <fullName evidence="2">Uncharacterized protein</fullName>
    </submittedName>
</protein>
<feature type="compositionally biased region" description="Basic residues" evidence="1">
    <location>
        <begin position="228"/>
        <end position="237"/>
    </location>
</feature>